<dbReference type="AlphaFoldDB" id="A0A834KHS0"/>
<evidence type="ECO:0000313" key="2">
    <source>
        <dbReference type="Proteomes" id="UP000600918"/>
    </source>
</evidence>
<dbReference type="Proteomes" id="UP000600918">
    <property type="component" value="Unassembled WGS sequence"/>
</dbReference>
<sequence>MVYGRGRERRLKGVKGNKAIVRNQGQVSAAPFDAIDLTTASVVYSIISQKKAPELSYFQMKGFNPMILDGSASLMSKSHVTTDRTFPFKFHESPSIWEIASCGVHHASRALLSIDHACFNRLRACPECTSLENILPREDGKQDEGCQATRQYFSSMLLDLYQSHQMRRFAAAAVRVAINEGSAESLNKDRVVLTLSRIHASQRFSDSRI</sequence>
<reference evidence="1" key="1">
    <citation type="journal article" date="2020" name="G3 (Bethesda)">
        <title>High-Quality Assemblies for Three Invasive Social Wasps from the &lt;i&gt;Vespula&lt;/i&gt; Genus.</title>
        <authorList>
            <person name="Harrop T.W.R."/>
            <person name="Guhlin J."/>
            <person name="McLaughlin G.M."/>
            <person name="Permina E."/>
            <person name="Stockwell P."/>
            <person name="Gilligan J."/>
            <person name="Le Lec M.F."/>
            <person name="Gruber M.A.M."/>
            <person name="Quinn O."/>
            <person name="Lovegrove M."/>
            <person name="Duncan E.J."/>
            <person name="Remnant E.J."/>
            <person name="Van Eeckhoven J."/>
            <person name="Graham B."/>
            <person name="Knapp R.A."/>
            <person name="Langford K.W."/>
            <person name="Kronenberg Z."/>
            <person name="Press M.O."/>
            <person name="Eacker S.M."/>
            <person name="Wilson-Rankin E.E."/>
            <person name="Purcell J."/>
            <person name="Lester P.J."/>
            <person name="Dearden P.K."/>
        </authorList>
    </citation>
    <scope>NUCLEOTIDE SEQUENCE</scope>
    <source>
        <strain evidence="1">Volc-1</strain>
    </source>
</reference>
<organism evidence="1 2">
    <name type="scientific">Vespula pensylvanica</name>
    <name type="common">Western yellow jacket</name>
    <name type="synonym">Wasp</name>
    <dbReference type="NCBI Taxonomy" id="30213"/>
    <lineage>
        <taxon>Eukaryota</taxon>
        <taxon>Metazoa</taxon>
        <taxon>Ecdysozoa</taxon>
        <taxon>Arthropoda</taxon>
        <taxon>Hexapoda</taxon>
        <taxon>Insecta</taxon>
        <taxon>Pterygota</taxon>
        <taxon>Neoptera</taxon>
        <taxon>Endopterygota</taxon>
        <taxon>Hymenoptera</taxon>
        <taxon>Apocrita</taxon>
        <taxon>Aculeata</taxon>
        <taxon>Vespoidea</taxon>
        <taxon>Vespidae</taxon>
        <taxon>Vespinae</taxon>
        <taxon>Vespula</taxon>
    </lineage>
</organism>
<keyword evidence="2" id="KW-1185">Reference proteome</keyword>
<dbReference type="EMBL" id="JACSDY010000016">
    <property type="protein sequence ID" value="KAF7404266.1"/>
    <property type="molecule type" value="Genomic_DNA"/>
</dbReference>
<protein>
    <submittedName>
        <fullName evidence="1">Uncharacterized protein</fullName>
    </submittedName>
</protein>
<gene>
    <name evidence="1" type="ORF">H0235_014960</name>
</gene>
<proteinExistence type="predicted"/>
<evidence type="ECO:0000313" key="1">
    <source>
        <dbReference type="EMBL" id="KAF7404266.1"/>
    </source>
</evidence>
<accession>A0A834KHS0</accession>
<name>A0A834KHS0_VESPE</name>
<comment type="caution">
    <text evidence="1">The sequence shown here is derived from an EMBL/GenBank/DDBJ whole genome shotgun (WGS) entry which is preliminary data.</text>
</comment>